<keyword evidence="2" id="KW-1185">Reference proteome</keyword>
<sequence>MYMRKKSILAALVAWRSAPPWWNTTNIDQTTSIDGMENTSTVVVAGRRSVVAGGVLVAERGSSQIW</sequence>
<accession>A0A139IAL7</accession>
<evidence type="ECO:0000313" key="2">
    <source>
        <dbReference type="Proteomes" id="UP000073492"/>
    </source>
</evidence>
<organism evidence="1 2">
    <name type="scientific">Pseudocercospora musae</name>
    <dbReference type="NCBI Taxonomy" id="113226"/>
    <lineage>
        <taxon>Eukaryota</taxon>
        <taxon>Fungi</taxon>
        <taxon>Dikarya</taxon>
        <taxon>Ascomycota</taxon>
        <taxon>Pezizomycotina</taxon>
        <taxon>Dothideomycetes</taxon>
        <taxon>Dothideomycetidae</taxon>
        <taxon>Mycosphaerellales</taxon>
        <taxon>Mycosphaerellaceae</taxon>
        <taxon>Pseudocercospora</taxon>
    </lineage>
</organism>
<dbReference type="Proteomes" id="UP000073492">
    <property type="component" value="Unassembled WGS sequence"/>
</dbReference>
<protein>
    <submittedName>
        <fullName evidence="1">Uncharacterized protein</fullName>
    </submittedName>
</protein>
<name>A0A139IAL7_9PEZI</name>
<evidence type="ECO:0000313" key="1">
    <source>
        <dbReference type="EMBL" id="KXT11696.1"/>
    </source>
</evidence>
<gene>
    <name evidence="1" type="ORF">AC579_6490</name>
</gene>
<comment type="caution">
    <text evidence="1">The sequence shown here is derived from an EMBL/GenBank/DDBJ whole genome shotgun (WGS) entry which is preliminary data.</text>
</comment>
<reference evidence="1 2" key="1">
    <citation type="submission" date="2015-07" db="EMBL/GenBank/DDBJ databases">
        <title>Comparative genomics of the Sigatoka disease complex on banana suggests a link between parallel evolutionary changes in Pseudocercospora fijiensis and Pseudocercospora eumusae and increased virulence on the banana host.</title>
        <authorList>
            <person name="Chang T.-C."/>
            <person name="Salvucci A."/>
            <person name="Crous P.W."/>
            <person name="Stergiopoulos I."/>
        </authorList>
    </citation>
    <scope>NUCLEOTIDE SEQUENCE [LARGE SCALE GENOMIC DNA]</scope>
    <source>
        <strain evidence="1 2">CBS 116634</strain>
    </source>
</reference>
<dbReference type="EMBL" id="LFZO01000186">
    <property type="protein sequence ID" value="KXT11696.1"/>
    <property type="molecule type" value="Genomic_DNA"/>
</dbReference>
<proteinExistence type="predicted"/>
<dbReference type="AlphaFoldDB" id="A0A139IAL7"/>